<evidence type="ECO:0000313" key="1">
    <source>
        <dbReference type="EMBL" id="KAH3734224.1"/>
    </source>
</evidence>
<organism evidence="1 2">
    <name type="scientific">Dreissena polymorpha</name>
    <name type="common">Zebra mussel</name>
    <name type="synonym">Mytilus polymorpha</name>
    <dbReference type="NCBI Taxonomy" id="45954"/>
    <lineage>
        <taxon>Eukaryota</taxon>
        <taxon>Metazoa</taxon>
        <taxon>Spiralia</taxon>
        <taxon>Lophotrochozoa</taxon>
        <taxon>Mollusca</taxon>
        <taxon>Bivalvia</taxon>
        <taxon>Autobranchia</taxon>
        <taxon>Heteroconchia</taxon>
        <taxon>Euheterodonta</taxon>
        <taxon>Imparidentia</taxon>
        <taxon>Neoheterodontei</taxon>
        <taxon>Myida</taxon>
        <taxon>Dreissenoidea</taxon>
        <taxon>Dreissenidae</taxon>
        <taxon>Dreissena</taxon>
    </lineage>
</organism>
<name>A0A9D4CY33_DREPO</name>
<dbReference type="Proteomes" id="UP000828390">
    <property type="component" value="Unassembled WGS sequence"/>
</dbReference>
<protein>
    <submittedName>
        <fullName evidence="1">Uncharacterized protein</fullName>
    </submittedName>
</protein>
<sequence length="130" mass="15519">MVEDLIHTLSWQAFWTHKDEATYPFLEQMKELQNMLFDNERCPELFEVINGQMEQLHQDFLEFQKECEAKSELCQFFGVWLQLVSNVKNAVVSDSEGDWNLHVATIKDTMQIFAEHDCIYYFNLLRFMVP</sequence>
<accession>A0A9D4CY33</accession>
<dbReference type="AlphaFoldDB" id="A0A9D4CY33"/>
<reference evidence="1" key="2">
    <citation type="submission" date="2020-11" db="EMBL/GenBank/DDBJ databases">
        <authorList>
            <person name="McCartney M.A."/>
            <person name="Auch B."/>
            <person name="Kono T."/>
            <person name="Mallez S."/>
            <person name="Becker A."/>
            <person name="Gohl D.M."/>
            <person name="Silverstein K.A.T."/>
            <person name="Koren S."/>
            <person name="Bechman K.B."/>
            <person name="Herman A."/>
            <person name="Abrahante J.E."/>
            <person name="Garbe J."/>
        </authorList>
    </citation>
    <scope>NUCLEOTIDE SEQUENCE</scope>
    <source>
        <strain evidence="1">Duluth1</strain>
        <tissue evidence="1">Whole animal</tissue>
    </source>
</reference>
<reference evidence="1" key="1">
    <citation type="journal article" date="2019" name="bioRxiv">
        <title>The Genome of the Zebra Mussel, Dreissena polymorpha: A Resource for Invasive Species Research.</title>
        <authorList>
            <person name="McCartney M.A."/>
            <person name="Auch B."/>
            <person name="Kono T."/>
            <person name="Mallez S."/>
            <person name="Zhang Y."/>
            <person name="Obille A."/>
            <person name="Becker A."/>
            <person name="Abrahante J.E."/>
            <person name="Garbe J."/>
            <person name="Badalamenti J.P."/>
            <person name="Herman A."/>
            <person name="Mangelson H."/>
            <person name="Liachko I."/>
            <person name="Sullivan S."/>
            <person name="Sone E.D."/>
            <person name="Koren S."/>
            <person name="Silverstein K.A.T."/>
            <person name="Beckman K.B."/>
            <person name="Gohl D.M."/>
        </authorList>
    </citation>
    <scope>NUCLEOTIDE SEQUENCE</scope>
    <source>
        <strain evidence="1">Duluth1</strain>
        <tissue evidence="1">Whole animal</tissue>
    </source>
</reference>
<evidence type="ECO:0000313" key="2">
    <source>
        <dbReference type="Proteomes" id="UP000828390"/>
    </source>
</evidence>
<keyword evidence="2" id="KW-1185">Reference proteome</keyword>
<comment type="caution">
    <text evidence="1">The sequence shown here is derived from an EMBL/GenBank/DDBJ whole genome shotgun (WGS) entry which is preliminary data.</text>
</comment>
<dbReference type="EMBL" id="JAIWYP010000011">
    <property type="protein sequence ID" value="KAH3734224.1"/>
    <property type="molecule type" value="Genomic_DNA"/>
</dbReference>
<proteinExistence type="predicted"/>
<gene>
    <name evidence="1" type="ORF">DPMN_040663</name>
</gene>